<dbReference type="Proteomes" id="UP000019335">
    <property type="component" value="Chromosome 1"/>
</dbReference>
<dbReference type="GO" id="GO:0006508">
    <property type="term" value="P:proteolysis"/>
    <property type="evidence" value="ECO:0007669"/>
    <property type="project" value="UniProtKB-KW"/>
</dbReference>
<keyword evidence="5" id="KW-1185">Reference proteome</keyword>
<evidence type="ECO:0000313" key="5">
    <source>
        <dbReference type="Proteomes" id="UP000019335"/>
    </source>
</evidence>
<evidence type="ECO:0000256" key="1">
    <source>
        <dbReference type="ARBA" id="ARBA00022801"/>
    </source>
</evidence>
<dbReference type="Pfam" id="PF07910">
    <property type="entry name" value="Peptidase_C78"/>
    <property type="match status" value="1"/>
</dbReference>
<feature type="compositionally biased region" description="Basic and acidic residues" evidence="2">
    <location>
        <begin position="211"/>
        <end position="221"/>
    </location>
</feature>
<dbReference type="OrthoDB" id="417506at2759"/>
<organism evidence="4 5">
    <name type="scientific">Nannochloropsis gaditana</name>
    <dbReference type="NCBI Taxonomy" id="72520"/>
    <lineage>
        <taxon>Eukaryota</taxon>
        <taxon>Sar</taxon>
        <taxon>Stramenopiles</taxon>
        <taxon>Ochrophyta</taxon>
        <taxon>Eustigmatophyceae</taxon>
        <taxon>Eustigmatales</taxon>
        <taxon>Monodopsidaceae</taxon>
        <taxon>Nannochloropsis</taxon>
    </lineage>
</organism>
<name>W7UBX5_9STRA</name>
<evidence type="ECO:0000259" key="3">
    <source>
        <dbReference type="Pfam" id="PF07910"/>
    </source>
</evidence>
<dbReference type="InterPro" id="IPR012462">
    <property type="entry name" value="UFSP1/2_DUB_cat"/>
</dbReference>
<reference evidence="4 5" key="1">
    <citation type="journal article" date="2014" name="Mol. Plant">
        <title>Chromosome Scale Genome Assembly and Transcriptome Profiling of Nannochloropsis gaditana in Nitrogen Depletion.</title>
        <authorList>
            <person name="Corteggiani Carpinelli E."/>
            <person name="Telatin A."/>
            <person name="Vitulo N."/>
            <person name="Forcato C."/>
            <person name="D'Angelo M."/>
            <person name="Schiavon R."/>
            <person name="Vezzi A."/>
            <person name="Giacometti G.M."/>
            <person name="Morosinotto T."/>
            <person name="Valle G."/>
        </authorList>
    </citation>
    <scope>NUCLEOTIDE SEQUENCE [LARGE SCALE GENOMIC DNA]</scope>
    <source>
        <strain evidence="4 5">B-31</strain>
    </source>
</reference>
<dbReference type="AlphaFoldDB" id="W7UBX5"/>
<dbReference type="GO" id="GO:0071567">
    <property type="term" value="F:deUFMylase activity"/>
    <property type="evidence" value="ECO:0007669"/>
    <property type="project" value="TreeGrafter"/>
</dbReference>
<protein>
    <submittedName>
        <fullName evidence="4">Putative ufm1-specific protease</fullName>
    </submittedName>
</protein>
<dbReference type="PANTHER" id="PTHR48153:SF2">
    <property type="entry name" value="UFM1-SPECIFIC PROTEASE 2"/>
    <property type="match status" value="1"/>
</dbReference>
<evidence type="ECO:0000256" key="2">
    <source>
        <dbReference type="SAM" id="MobiDB-lite"/>
    </source>
</evidence>
<proteinExistence type="predicted"/>
<feature type="domain" description="UFSP1/2/DUB catalytic" evidence="3">
    <location>
        <begin position="489"/>
        <end position="681"/>
    </location>
</feature>
<sequence>MSPEDEPVGEQFSCRVVDDTLAWLSRAVREDEKGYLVGHACPGRRLPDVLGALARRKNSETWMDDAKELQCHLPAGLQIVGLYGPSAIEDTSLPKKLQLPSPGILAGIENSSLAFRDLQGSIVGVQATDGLSLLMADYVILRLPWSLPTHWDGKFSEECLHLYFEAVPDASKGGGRVLPVPLGHSFCSKAPALVDVFSHAAVGGATAADAMARRDGPDAKQRNARSTSSGKKCRKAKGAGKGGGKSQGLAGGVEAVEAPVTLDDMVRYTPIGPVLDVILLHSLSSDSPKQSYGARMAKNGCFRHPTAMMVDSGTEGKFCGMIKGDLLVYVARKALFASVKESIFAGMRRGWHTARRSLLAAKGQCPCAPCWEVRHFYALDPRHGLSNACSPLAFPLSMTTALSLVGADGICFPGQEDDRSDLLAARKAVHERLKLPLNRPAFRTTCALRLAPSALSVGDEGATGEHQGPRVLQDVHTGLSRSSVADGAQHLVDGSYLFYHYLVDHVDDRGWGCAYRSLQTLVSFFRLAHYTTVPVPSHREIQQVLVDIGDKADDFVGSHEWIGSMEVGYYLDQALGLEWRSVSAPSGLGLAERASELAAHFDSEGTPVMMGGGSLAFTLLGVDLNEATGEVAFLILDPHYTGPEDLEVVQHKEMVLAGRKARACEWRLPASFTQNCFFNLCLPQRPKLY</sequence>
<feature type="compositionally biased region" description="Gly residues" evidence="2">
    <location>
        <begin position="239"/>
        <end position="249"/>
    </location>
</feature>
<keyword evidence="1" id="KW-0378">Hydrolase</keyword>
<dbReference type="PANTHER" id="PTHR48153">
    <property type="entry name" value="UFM1-SPECIFIC PROTEASE 2"/>
    <property type="match status" value="1"/>
</dbReference>
<comment type="caution">
    <text evidence="4">The sequence shown here is derived from an EMBL/GenBank/DDBJ whole genome shotgun (WGS) entry which is preliminary data.</text>
</comment>
<keyword evidence="4" id="KW-0645">Protease</keyword>
<dbReference type="Gene3D" id="3.90.70.130">
    <property type="match status" value="1"/>
</dbReference>
<dbReference type="EMBL" id="AZIL01000034">
    <property type="protein sequence ID" value="EWM30439.1"/>
    <property type="molecule type" value="Genomic_DNA"/>
</dbReference>
<accession>W7UBX5</accession>
<evidence type="ECO:0000313" key="4">
    <source>
        <dbReference type="EMBL" id="EWM30439.1"/>
    </source>
</evidence>
<feature type="region of interest" description="Disordered" evidence="2">
    <location>
        <begin position="208"/>
        <end position="249"/>
    </location>
</feature>
<gene>
    <name evidence="4" type="ORF">Naga_100100g21</name>
</gene>